<dbReference type="PANTHER" id="PTHR47691:SF3">
    <property type="entry name" value="HTH-TYPE TRANSCRIPTIONAL REGULATOR RV0890C-RELATED"/>
    <property type="match status" value="1"/>
</dbReference>
<sequence>MRFGVLGQLAVWTGEDEPVRVPGAKVRALLAHLLVHRGTSVSADRLGAELWDRPAHDTSAALQTAVSRLRGALDRAEAGARGRVESGPSGYRLRVDPGQVDADRFEDLVGRARGADPSEAADLLGQALELWRGPALADHADASFAGPAIARWEEMRLTAVEDRARARLDLGEDASLVAELDELLRAQPLRERLRAAHMIALYRSGRQTEALESYRRGRDLLAREIGVEPGPELVRLHERVLAQSPDLARPAAPATSTTARVDAPAPTARPATLPATTPATSTTVPADAPTPTAGPAAASVSDPGAGPAATGSEAVRLPAPLTDVVGRQESARRLLVDLERFRLVTLVGPGGVGKTTLALSALSESSTGSPVWFVELASRAADATTPDDIADAVAAAMGLHDEGDVVGRSRERSSAERLAVSLGTRPALLILDNCEHVTEPAAALAVRLLRAAPGLRMLATSREPLGVPGERLHQVRPLRVPCDDSPAEIAGSDAVELFTRRVSASLPSFTLDEDNAEAVATICRRLDGLPLALELAAARVRSLGVRELATRLDDRFQLLGGGSTGLHERQQTLRAMVDWSWRLLTEAERAVLRRLSVHVGVFSLEAAETIAIGPLPDGGRVETADAAAVLAALVDRSLVVSHQDREGTCFRLLETIRAFALQKLAESGEEHEARSRHAHHTADVLAGSEPLPPAGDIVRSGDVMDRDGANIRAAAEWAADDGNAGLALRITGSLGWSWYLRGRYREGGRLLSRALAASGPATETERAVALLWRFSLAFSECPHAASRDTAREALALAERSGDPLLPVRVRTVLVYVTSVADGPSAPVPAPRTAVEEACRLFEASGDAWWLAFAQNLCGWWALRHSELAEARRYGRRSLDHFRTLGEPWGQVRAYGLLGVLAEIEGAYEEAADLHRTALDHAERIGLWTMVVEEHTRLARVHMLTGDFALADDYNHRALRLSGEQAFDMKILFVQGGLAMTARRRSRPAEAEQYLRGILAAHRRDGYRPGQAFALAELGMCAEARGDAAAARELHAEGLEFARLARDPRAVAMALEGLAGADALDGEGVRAARLLGAAARAREEAGAPMPAAERFDVDRITAAVRGLLGDAGLEREWAHGHGWMLSEAVPQALGEPVPERA</sequence>
<name>A0A7Z0J8W3_9ACTN</name>
<dbReference type="Gene3D" id="3.40.50.300">
    <property type="entry name" value="P-loop containing nucleotide triphosphate hydrolases"/>
    <property type="match status" value="1"/>
</dbReference>
<dbReference type="InterPro" id="IPR049945">
    <property type="entry name" value="AAA_22"/>
</dbReference>
<evidence type="ECO:0000313" key="7">
    <source>
        <dbReference type="Proteomes" id="UP000572051"/>
    </source>
</evidence>
<dbReference type="Pfam" id="PF00486">
    <property type="entry name" value="Trans_reg_C"/>
    <property type="match status" value="1"/>
</dbReference>
<comment type="caution">
    <text evidence="6">The sequence shown here is derived from an EMBL/GenBank/DDBJ whole genome shotgun (WGS) entry which is preliminary data.</text>
</comment>
<feature type="DNA-binding region" description="OmpR/PhoB-type" evidence="3">
    <location>
        <begin position="1"/>
        <end position="95"/>
    </location>
</feature>
<dbReference type="InterPro" id="IPR001867">
    <property type="entry name" value="OmpR/PhoB-type_DNA-bd"/>
</dbReference>
<reference evidence="6 7" key="1">
    <citation type="submission" date="2020-07" db="EMBL/GenBank/DDBJ databases">
        <title>Sequencing the genomes of 1000 actinobacteria strains.</title>
        <authorList>
            <person name="Klenk H.-P."/>
        </authorList>
    </citation>
    <scope>NUCLEOTIDE SEQUENCE [LARGE SCALE GENOMIC DNA]</scope>
    <source>
        <strain evidence="6 7">DSM 44442</strain>
    </source>
</reference>
<dbReference type="InterPro" id="IPR058852">
    <property type="entry name" value="HTH_77"/>
</dbReference>
<accession>A0A7Z0J8W3</accession>
<feature type="region of interest" description="Disordered" evidence="4">
    <location>
        <begin position="245"/>
        <end position="314"/>
    </location>
</feature>
<evidence type="ECO:0000256" key="1">
    <source>
        <dbReference type="ARBA" id="ARBA00005820"/>
    </source>
</evidence>
<dbReference type="RefSeq" id="WP_179821759.1">
    <property type="nucleotide sequence ID" value="NZ_JACCFS010000001.1"/>
</dbReference>
<evidence type="ECO:0000259" key="5">
    <source>
        <dbReference type="PROSITE" id="PS51755"/>
    </source>
</evidence>
<dbReference type="Gene3D" id="1.10.10.10">
    <property type="entry name" value="Winged helix-like DNA-binding domain superfamily/Winged helix DNA-binding domain"/>
    <property type="match status" value="1"/>
</dbReference>
<dbReference type="Gene3D" id="1.25.40.10">
    <property type="entry name" value="Tetratricopeptide repeat domain"/>
    <property type="match status" value="3"/>
</dbReference>
<dbReference type="CDD" id="cd15831">
    <property type="entry name" value="BTAD"/>
    <property type="match status" value="1"/>
</dbReference>
<keyword evidence="7" id="KW-1185">Reference proteome</keyword>
<dbReference type="SUPFAM" id="SSF46894">
    <property type="entry name" value="C-terminal effector domain of the bipartite response regulators"/>
    <property type="match status" value="1"/>
</dbReference>
<dbReference type="SUPFAM" id="SSF48452">
    <property type="entry name" value="TPR-like"/>
    <property type="match status" value="3"/>
</dbReference>
<dbReference type="Pfam" id="PF03704">
    <property type="entry name" value="BTAD"/>
    <property type="match status" value="1"/>
</dbReference>
<evidence type="ECO:0000256" key="3">
    <source>
        <dbReference type="PROSITE-ProRule" id="PRU01091"/>
    </source>
</evidence>
<evidence type="ECO:0000256" key="2">
    <source>
        <dbReference type="ARBA" id="ARBA00023125"/>
    </source>
</evidence>
<gene>
    <name evidence="6" type="ORF">HNR10_001409</name>
</gene>
<dbReference type="InterPro" id="IPR036388">
    <property type="entry name" value="WH-like_DNA-bd_sf"/>
</dbReference>
<evidence type="ECO:0000256" key="4">
    <source>
        <dbReference type="SAM" id="MobiDB-lite"/>
    </source>
</evidence>
<feature type="compositionally biased region" description="Low complexity" evidence="4">
    <location>
        <begin position="248"/>
        <end position="299"/>
    </location>
</feature>
<organism evidence="6 7">
    <name type="scientific">Nocardiopsis aegyptia</name>
    <dbReference type="NCBI Taxonomy" id="220378"/>
    <lineage>
        <taxon>Bacteria</taxon>
        <taxon>Bacillati</taxon>
        <taxon>Actinomycetota</taxon>
        <taxon>Actinomycetes</taxon>
        <taxon>Streptosporangiales</taxon>
        <taxon>Nocardiopsidaceae</taxon>
        <taxon>Nocardiopsis</taxon>
    </lineage>
</organism>
<dbReference type="SUPFAM" id="SSF52540">
    <property type="entry name" value="P-loop containing nucleoside triphosphate hydrolases"/>
    <property type="match status" value="1"/>
</dbReference>
<keyword evidence="2 3" id="KW-0238">DNA-binding</keyword>
<proteinExistence type="inferred from homology"/>
<dbReference type="InterPro" id="IPR019734">
    <property type="entry name" value="TPR_rpt"/>
</dbReference>
<dbReference type="SMART" id="SM00028">
    <property type="entry name" value="TPR"/>
    <property type="match status" value="3"/>
</dbReference>
<dbReference type="Proteomes" id="UP000572051">
    <property type="component" value="Unassembled WGS sequence"/>
</dbReference>
<evidence type="ECO:0000313" key="6">
    <source>
        <dbReference type="EMBL" id="NYJ33528.1"/>
    </source>
</evidence>
<dbReference type="SMART" id="SM00862">
    <property type="entry name" value="Trans_reg_C"/>
    <property type="match status" value="1"/>
</dbReference>
<feature type="domain" description="OmpR/PhoB-type" evidence="5">
    <location>
        <begin position="1"/>
        <end position="95"/>
    </location>
</feature>
<dbReference type="GO" id="GO:0000160">
    <property type="term" value="P:phosphorelay signal transduction system"/>
    <property type="evidence" value="ECO:0007669"/>
    <property type="project" value="InterPro"/>
</dbReference>
<protein>
    <submittedName>
        <fullName evidence="6">Putative ATPase/DNA-binding SARP family transcriptional activator</fullName>
    </submittedName>
</protein>
<dbReference type="EMBL" id="JACCFS010000001">
    <property type="protein sequence ID" value="NYJ33528.1"/>
    <property type="molecule type" value="Genomic_DNA"/>
</dbReference>
<dbReference type="SMART" id="SM01043">
    <property type="entry name" value="BTAD"/>
    <property type="match status" value="1"/>
</dbReference>
<comment type="similarity">
    <text evidence="1">Belongs to the AfsR/DnrI/RedD regulatory family.</text>
</comment>
<dbReference type="PROSITE" id="PS51755">
    <property type="entry name" value="OMPR_PHOB"/>
    <property type="match status" value="1"/>
</dbReference>
<dbReference type="InterPro" id="IPR016032">
    <property type="entry name" value="Sig_transdc_resp-reg_C-effctor"/>
</dbReference>
<dbReference type="Pfam" id="PF13401">
    <property type="entry name" value="AAA_22"/>
    <property type="match status" value="1"/>
</dbReference>
<dbReference type="GO" id="GO:0006355">
    <property type="term" value="P:regulation of DNA-templated transcription"/>
    <property type="evidence" value="ECO:0007669"/>
    <property type="project" value="InterPro"/>
</dbReference>
<dbReference type="InterPro" id="IPR027417">
    <property type="entry name" value="P-loop_NTPase"/>
</dbReference>
<dbReference type="AlphaFoldDB" id="A0A7Z0J8W3"/>
<dbReference type="GO" id="GO:0016887">
    <property type="term" value="F:ATP hydrolysis activity"/>
    <property type="evidence" value="ECO:0007669"/>
    <property type="project" value="InterPro"/>
</dbReference>
<dbReference type="PANTHER" id="PTHR47691">
    <property type="entry name" value="REGULATOR-RELATED"/>
    <property type="match status" value="1"/>
</dbReference>
<dbReference type="Pfam" id="PF25872">
    <property type="entry name" value="HTH_77"/>
    <property type="match status" value="1"/>
</dbReference>
<dbReference type="GO" id="GO:0003677">
    <property type="term" value="F:DNA binding"/>
    <property type="evidence" value="ECO:0007669"/>
    <property type="project" value="UniProtKB-UniRule"/>
</dbReference>
<dbReference type="PRINTS" id="PR00364">
    <property type="entry name" value="DISEASERSIST"/>
</dbReference>
<dbReference type="InterPro" id="IPR005158">
    <property type="entry name" value="BTAD"/>
</dbReference>
<dbReference type="InterPro" id="IPR011990">
    <property type="entry name" value="TPR-like_helical_dom_sf"/>
</dbReference>